<dbReference type="Gene3D" id="1.10.10.10">
    <property type="entry name" value="Winged helix-like DNA-binding domain superfamily/Winged helix DNA-binding domain"/>
    <property type="match status" value="1"/>
</dbReference>
<dbReference type="InterPro" id="IPR050950">
    <property type="entry name" value="HTH-type_LysR_regulators"/>
</dbReference>
<dbReference type="SUPFAM" id="SSF46785">
    <property type="entry name" value="Winged helix' DNA-binding domain"/>
    <property type="match status" value="1"/>
</dbReference>
<evidence type="ECO:0000256" key="2">
    <source>
        <dbReference type="ARBA" id="ARBA00023015"/>
    </source>
</evidence>
<dbReference type="Proteomes" id="UP000776983">
    <property type="component" value="Unassembled WGS sequence"/>
</dbReference>
<comment type="caution">
    <text evidence="6">The sequence shown here is derived from an EMBL/GenBank/DDBJ whole genome shotgun (WGS) entry which is preliminary data.</text>
</comment>
<evidence type="ECO:0000313" key="6">
    <source>
        <dbReference type="EMBL" id="MCB5364343.1"/>
    </source>
</evidence>
<gene>
    <name evidence="6" type="ORF">H0484_11350</name>
</gene>
<evidence type="ECO:0000256" key="4">
    <source>
        <dbReference type="ARBA" id="ARBA00023163"/>
    </source>
</evidence>
<dbReference type="InterPro" id="IPR005119">
    <property type="entry name" value="LysR_subst-bd"/>
</dbReference>
<dbReference type="Pfam" id="PF00126">
    <property type="entry name" value="HTH_1"/>
    <property type="match status" value="1"/>
</dbReference>
<dbReference type="PROSITE" id="PS50931">
    <property type="entry name" value="HTH_LYSR"/>
    <property type="match status" value="1"/>
</dbReference>
<dbReference type="PRINTS" id="PR00039">
    <property type="entry name" value="HTHLYSR"/>
</dbReference>
<dbReference type="EMBL" id="JACDXW010000005">
    <property type="protein sequence ID" value="MCB5364343.1"/>
    <property type="molecule type" value="Genomic_DNA"/>
</dbReference>
<dbReference type="Pfam" id="PF03466">
    <property type="entry name" value="LysR_substrate"/>
    <property type="match status" value="1"/>
</dbReference>
<organism evidence="6 7">
    <name type="scientific">Mesopusillimonas faecipullorum</name>
    <dbReference type="NCBI Taxonomy" id="2755040"/>
    <lineage>
        <taxon>Bacteria</taxon>
        <taxon>Pseudomonadati</taxon>
        <taxon>Pseudomonadota</taxon>
        <taxon>Betaproteobacteria</taxon>
        <taxon>Burkholderiales</taxon>
        <taxon>Alcaligenaceae</taxon>
        <taxon>Mesopusillimonas</taxon>
    </lineage>
</organism>
<keyword evidence="4" id="KW-0804">Transcription</keyword>
<protein>
    <submittedName>
        <fullName evidence="6">LysR family transcriptional regulator</fullName>
    </submittedName>
</protein>
<proteinExistence type="inferred from homology"/>
<dbReference type="InterPro" id="IPR036390">
    <property type="entry name" value="WH_DNA-bd_sf"/>
</dbReference>
<reference evidence="6 7" key="1">
    <citation type="submission" date="2020-07" db="EMBL/GenBank/DDBJ databases">
        <title>Pusillimonas sp. nov., isolated from poultry manure in Taiwan.</title>
        <authorList>
            <person name="Lin S.-Y."/>
            <person name="Tang Y.-S."/>
            <person name="Young C.-C."/>
        </authorList>
    </citation>
    <scope>NUCLEOTIDE SEQUENCE [LARGE SCALE GENOMIC DNA]</scope>
    <source>
        <strain evidence="6 7">CC-YST705</strain>
    </source>
</reference>
<comment type="similarity">
    <text evidence="1">Belongs to the LysR transcriptional regulatory family.</text>
</comment>
<feature type="domain" description="HTH lysR-type" evidence="5">
    <location>
        <begin position="9"/>
        <end position="66"/>
    </location>
</feature>
<dbReference type="InterPro" id="IPR036388">
    <property type="entry name" value="WH-like_DNA-bd_sf"/>
</dbReference>
<dbReference type="InterPro" id="IPR000847">
    <property type="entry name" value="LysR_HTH_N"/>
</dbReference>
<dbReference type="RefSeq" id="WP_226954757.1">
    <property type="nucleotide sequence ID" value="NZ_JACDXW010000005.1"/>
</dbReference>
<dbReference type="SUPFAM" id="SSF53850">
    <property type="entry name" value="Periplasmic binding protein-like II"/>
    <property type="match status" value="1"/>
</dbReference>
<evidence type="ECO:0000256" key="3">
    <source>
        <dbReference type="ARBA" id="ARBA00023125"/>
    </source>
</evidence>
<keyword evidence="7" id="KW-1185">Reference proteome</keyword>
<accession>A0ABS8CE95</accession>
<keyword evidence="2" id="KW-0805">Transcription regulation</keyword>
<dbReference type="PANTHER" id="PTHR30419:SF8">
    <property type="entry name" value="NITROGEN ASSIMILATION TRANSCRIPTIONAL ACTIVATOR-RELATED"/>
    <property type="match status" value="1"/>
</dbReference>
<sequence>MTTDWTDRIRLRNLKFLLSLAQTRNLSHSATLLHTTQPALSKWLKELESDIGLPLFERHARGLVPTTHGDVLIAHASRIQAQLDRAAVDMSVLRFGGAGRVVVGASGAAASEAAPRAVLALAQRMPDLRVDLMEGTMDRLLALLAGGDVDIVIGRTASIAEADAANIRSEVLYVEPIDLVARPDHPLFSQPQVGWEDIERYRWIVWPSQTPVRKALEAALAKANRSLPSQYIESNSVIANITLLNLSDVIGTASHRSSLMLTRLGVLRVLPFKLDGVGSVSLYWRNDGLFPKSVEAALDCIREVAADPEQ</sequence>
<evidence type="ECO:0000256" key="1">
    <source>
        <dbReference type="ARBA" id="ARBA00009437"/>
    </source>
</evidence>
<keyword evidence="3" id="KW-0238">DNA-binding</keyword>
<evidence type="ECO:0000313" key="7">
    <source>
        <dbReference type="Proteomes" id="UP000776983"/>
    </source>
</evidence>
<dbReference type="PANTHER" id="PTHR30419">
    <property type="entry name" value="HTH-TYPE TRANSCRIPTIONAL REGULATOR YBHD"/>
    <property type="match status" value="1"/>
</dbReference>
<evidence type="ECO:0000259" key="5">
    <source>
        <dbReference type="PROSITE" id="PS50931"/>
    </source>
</evidence>
<name>A0ABS8CE95_9BURK</name>
<dbReference type="Gene3D" id="3.40.190.10">
    <property type="entry name" value="Periplasmic binding protein-like II"/>
    <property type="match status" value="2"/>
</dbReference>